<name>A0A501XA76_9BACT</name>
<proteinExistence type="predicted"/>
<reference evidence="2 3" key="1">
    <citation type="submission" date="2019-06" db="EMBL/GenBank/DDBJ databases">
        <title>Mycoplasma falconis type strain whole genome sequence.</title>
        <authorList>
            <person name="Spergser J."/>
        </authorList>
    </citation>
    <scope>NUCLEOTIDE SEQUENCE [LARGE SCALE GENOMIC DNA]</scope>
    <source>
        <strain evidence="2 3">ATCC 51372</strain>
    </source>
</reference>
<feature type="region of interest" description="Disordered" evidence="1">
    <location>
        <begin position="27"/>
        <end position="55"/>
    </location>
</feature>
<organism evidence="2 3">
    <name type="scientific">[Mycoplasma] falconis</name>
    <dbReference type="NCBI Taxonomy" id="92403"/>
    <lineage>
        <taxon>Bacteria</taxon>
        <taxon>Bacillati</taxon>
        <taxon>Mycoplasmatota</taxon>
        <taxon>Mycoplasmoidales</taxon>
        <taxon>Metamycoplasmataceae</taxon>
        <taxon>Metamycoplasma</taxon>
    </lineage>
</organism>
<dbReference type="AlphaFoldDB" id="A0A501XA76"/>
<protein>
    <recommendedName>
        <fullName evidence="4">Variable surface lipoprotein</fullName>
    </recommendedName>
</protein>
<dbReference type="PROSITE" id="PS51257">
    <property type="entry name" value="PROKAR_LIPOPROTEIN"/>
    <property type="match status" value="1"/>
</dbReference>
<feature type="compositionally biased region" description="Basic and acidic residues" evidence="1">
    <location>
        <begin position="37"/>
        <end position="51"/>
    </location>
</feature>
<dbReference type="RefSeq" id="WP_140781243.1">
    <property type="nucleotide sequence ID" value="NZ_VFSS01000004.1"/>
</dbReference>
<comment type="caution">
    <text evidence="2">The sequence shown here is derived from an EMBL/GenBank/DDBJ whole genome shotgun (WGS) entry which is preliminary data.</text>
</comment>
<dbReference type="OrthoDB" id="399202at2"/>
<dbReference type="EMBL" id="VFSS01000004">
    <property type="protein sequence ID" value="TPE57411.1"/>
    <property type="molecule type" value="Genomic_DNA"/>
</dbReference>
<keyword evidence="3" id="KW-1185">Reference proteome</keyword>
<accession>A0A501XA76</accession>
<dbReference type="Proteomes" id="UP000319776">
    <property type="component" value="Unassembled WGS sequence"/>
</dbReference>
<gene>
    <name evidence="2" type="ORF">FJO69_01510</name>
</gene>
<evidence type="ECO:0000313" key="2">
    <source>
        <dbReference type="EMBL" id="TPE57411.1"/>
    </source>
</evidence>
<evidence type="ECO:0000256" key="1">
    <source>
        <dbReference type="SAM" id="MobiDB-lite"/>
    </source>
</evidence>
<evidence type="ECO:0000313" key="3">
    <source>
        <dbReference type="Proteomes" id="UP000319776"/>
    </source>
</evidence>
<sequence>MKKTFKLLTLTLPIFVPLITISCYKPVEPNQPNNQTKQDDNNYKKPEDPKKPNRYGDITVTLLDVQQLENIKESFKFTLTNEGRKENLNQLILEVNNLLSKYKIVSNNLNEDLIEKYQLETEQTQKILKDSNFKKLFNLVIPEKLEFWGHPVYIKLIASSKDKNLPALIYTVLCPDQNYAIEAKETIPVDTL</sequence>
<evidence type="ECO:0008006" key="4">
    <source>
        <dbReference type="Google" id="ProtNLM"/>
    </source>
</evidence>